<evidence type="ECO:0000313" key="13">
    <source>
        <dbReference type="EMBL" id="GGK27590.1"/>
    </source>
</evidence>
<keyword evidence="4" id="KW-0874">Quinone</keyword>
<dbReference type="Pfam" id="PF07884">
    <property type="entry name" value="VKOR"/>
    <property type="match status" value="1"/>
</dbReference>
<evidence type="ECO:0000256" key="5">
    <source>
        <dbReference type="ARBA" id="ARBA00022989"/>
    </source>
</evidence>
<feature type="region of interest" description="Disordered" evidence="10">
    <location>
        <begin position="175"/>
        <end position="217"/>
    </location>
</feature>
<evidence type="ECO:0000256" key="3">
    <source>
        <dbReference type="ARBA" id="ARBA00022692"/>
    </source>
</evidence>
<dbReference type="EMBL" id="BMMF01000003">
    <property type="protein sequence ID" value="GGK27590.1"/>
    <property type="molecule type" value="Genomic_DNA"/>
</dbReference>
<evidence type="ECO:0000259" key="12">
    <source>
        <dbReference type="Pfam" id="PF07884"/>
    </source>
</evidence>
<comment type="subcellular location">
    <subcellularLocation>
        <location evidence="1">Membrane</location>
        <topology evidence="1">Multi-pass membrane protein</topology>
    </subcellularLocation>
</comment>
<evidence type="ECO:0000256" key="9">
    <source>
        <dbReference type="ARBA" id="ARBA00023284"/>
    </source>
</evidence>
<dbReference type="InterPro" id="IPR038354">
    <property type="entry name" value="VKOR_sf"/>
</dbReference>
<gene>
    <name evidence="13" type="ORF">GCM10011322_12690</name>
</gene>
<sequence length="217" mass="23782">MKQYLMDATSPGYTPERLKTRIRNDRSRDMAYRRAIVATSLVGMASMAFVTLFQTGTVRRLPDPPTRRPNFDTAKVNTSDEAYSYGMPDGPLTLAMHAANLSLAAAGPPERWRERPWIPVAASAFSGAQAAVAAQYLFYRMPFVDKAWCPYCVVDALAHFASFGLSLPETAKALGVTHPQDSPPPRPRAAPVRHPAPVRTDAPVRGGSVPAPGRRYR</sequence>
<feature type="transmembrane region" description="Helical" evidence="11">
    <location>
        <begin position="31"/>
        <end position="53"/>
    </location>
</feature>
<evidence type="ECO:0000256" key="6">
    <source>
        <dbReference type="ARBA" id="ARBA00023002"/>
    </source>
</evidence>
<dbReference type="InterPro" id="IPR012932">
    <property type="entry name" value="VKOR"/>
</dbReference>
<feature type="domain" description="Vitamin K epoxide reductase" evidence="12">
    <location>
        <begin position="35"/>
        <end position="166"/>
    </location>
</feature>
<dbReference type="GO" id="GO:0048038">
    <property type="term" value="F:quinone binding"/>
    <property type="evidence" value="ECO:0007669"/>
    <property type="project" value="UniProtKB-KW"/>
</dbReference>
<evidence type="ECO:0000256" key="10">
    <source>
        <dbReference type="SAM" id="MobiDB-lite"/>
    </source>
</evidence>
<evidence type="ECO:0000256" key="8">
    <source>
        <dbReference type="ARBA" id="ARBA00023157"/>
    </source>
</evidence>
<name>A0A917Q5W6_9HYPH</name>
<keyword evidence="14" id="KW-1185">Reference proteome</keyword>
<keyword evidence="5 11" id="KW-1133">Transmembrane helix</keyword>
<keyword evidence="7 11" id="KW-0472">Membrane</keyword>
<evidence type="ECO:0000313" key="14">
    <source>
        <dbReference type="Proteomes" id="UP000600449"/>
    </source>
</evidence>
<dbReference type="GO" id="GO:0016491">
    <property type="term" value="F:oxidoreductase activity"/>
    <property type="evidence" value="ECO:0007669"/>
    <property type="project" value="UniProtKB-KW"/>
</dbReference>
<proteinExistence type="inferred from homology"/>
<evidence type="ECO:0000256" key="2">
    <source>
        <dbReference type="ARBA" id="ARBA00006214"/>
    </source>
</evidence>
<dbReference type="Gene3D" id="1.20.1440.130">
    <property type="entry name" value="VKOR domain"/>
    <property type="match status" value="1"/>
</dbReference>
<keyword evidence="3 11" id="KW-0812">Transmembrane</keyword>
<evidence type="ECO:0000256" key="7">
    <source>
        <dbReference type="ARBA" id="ARBA00023136"/>
    </source>
</evidence>
<feature type="compositionally biased region" description="Low complexity" evidence="10">
    <location>
        <begin position="189"/>
        <end position="199"/>
    </location>
</feature>
<organism evidence="13 14">
    <name type="scientific">Salinarimonas ramus</name>
    <dbReference type="NCBI Taxonomy" id="690164"/>
    <lineage>
        <taxon>Bacteria</taxon>
        <taxon>Pseudomonadati</taxon>
        <taxon>Pseudomonadota</taxon>
        <taxon>Alphaproteobacteria</taxon>
        <taxon>Hyphomicrobiales</taxon>
        <taxon>Salinarimonadaceae</taxon>
        <taxon>Salinarimonas</taxon>
    </lineage>
</organism>
<evidence type="ECO:0000256" key="1">
    <source>
        <dbReference type="ARBA" id="ARBA00004141"/>
    </source>
</evidence>
<dbReference type="Proteomes" id="UP000600449">
    <property type="component" value="Unassembled WGS sequence"/>
</dbReference>
<dbReference type="GO" id="GO:0016020">
    <property type="term" value="C:membrane"/>
    <property type="evidence" value="ECO:0007669"/>
    <property type="project" value="UniProtKB-SubCell"/>
</dbReference>
<accession>A0A917Q5W6</accession>
<keyword evidence="8" id="KW-1015">Disulfide bond</keyword>
<evidence type="ECO:0000256" key="4">
    <source>
        <dbReference type="ARBA" id="ARBA00022719"/>
    </source>
</evidence>
<dbReference type="RefSeq" id="WP_188910781.1">
    <property type="nucleotide sequence ID" value="NZ_BMMF01000003.1"/>
</dbReference>
<keyword evidence="9" id="KW-0676">Redox-active center</keyword>
<comment type="caution">
    <text evidence="13">The sequence shown here is derived from an EMBL/GenBank/DDBJ whole genome shotgun (WGS) entry which is preliminary data.</text>
</comment>
<evidence type="ECO:0000256" key="11">
    <source>
        <dbReference type="SAM" id="Phobius"/>
    </source>
</evidence>
<comment type="similarity">
    <text evidence="2">Belongs to the VKOR family.</text>
</comment>
<dbReference type="AlphaFoldDB" id="A0A917Q5W6"/>
<protein>
    <recommendedName>
        <fullName evidence="12">Vitamin K epoxide reductase domain-containing protein</fullName>
    </recommendedName>
</protein>
<reference evidence="13 14" key="1">
    <citation type="journal article" date="2014" name="Int. J. Syst. Evol. Microbiol.">
        <title>Complete genome sequence of Corynebacterium casei LMG S-19264T (=DSM 44701T), isolated from a smear-ripened cheese.</title>
        <authorList>
            <consortium name="US DOE Joint Genome Institute (JGI-PGF)"/>
            <person name="Walter F."/>
            <person name="Albersmeier A."/>
            <person name="Kalinowski J."/>
            <person name="Ruckert C."/>
        </authorList>
    </citation>
    <scope>NUCLEOTIDE SEQUENCE [LARGE SCALE GENOMIC DNA]</scope>
    <source>
        <strain evidence="13 14">CGMCC 1.9161</strain>
    </source>
</reference>
<keyword evidence="6" id="KW-0560">Oxidoreductase</keyword>